<keyword evidence="3" id="KW-1185">Reference proteome</keyword>
<sequence length="133" mass="14898">MADPMNTETRSLAENADSIDETHRLIASNKVEGTHVYNHDGENIGSIYNFMVDKHSGKVSYAVMSFGGFLGLGERYHPLPWDTLTFDPDLGGYIVNVTREQLDQAPSYAPDEDPWQDPGYGRNVYGYYGVPYV</sequence>
<dbReference type="InterPro" id="IPR027275">
    <property type="entry name" value="PRC-brl_dom"/>
</dbReference>
<dbReference type="KEGG" id="lvs:LOKVESSMR4R_00941"/>
<dbReference type="AlphaFoldDB" id="A0A1Y0EA90"/>
<gene>
    <name evidence="2" type="ORF">LOKVESSMR4R_00941</name>
</gene>
<organism evidence="2 3">
    <name type="scientific">Yoonia vestfoldensis</name>
    <dbReference type="NCBI Taxonomy" id="245188"/>
    <lineage>
        <taxon>Bacteria</taxon>
        <taxon>Pseudomonadati</taxon>
        <taxon>Pseudomonadota</taxon>
        <taxon>Alphaproteobacteria</taxon>
        <taxon>Rhodobacterales</taxon>
        <taxon>Paracoccaceae</taxon>
        <taxon>Yoonia</taxon>
    </lineage>
</organism>
<name>A0A1Y0EA90_9RHOB</name>
<reference evidence="2 3" key="1">
    <citation type="submission" date="2017-05" db="EMBL/GenBank/DDBJ databases">
        <title>Genome Sequence of Loktanella vestfoldensis Strain SMR4r Isolated from a Culture of the Diatom Skeletonema marinoi.</title>
        <authorList>
            <person name="Topel M."/>
            <person name="Pinder M.I.M."/>
            <person name="Johansson O.N."/>
            <person name="Kourtchenko O."/>
            <person name="Godhe A."/>
            <person name="Clarke A.K."/>
        </authorList>
    </citation>
    <scope>NUCLEOTIDE SEQUENCE [LARGE SCALE GENOMIC DNA]</scope>
    <source>
        <strain evidence="2 3">SMR4r</strain>
    </source>
</reference>
<protein>
    <submittedName>
        <fullName evidence="2">PRC-barrel domain protein</fullName>
    </submittedName>
</protein>
<dbReference type="OrthoDB" id="7274881at2"/>
<accession>A0A1Y0EA90</accession>
<dbReference type="PANTHER" id="PTHR36505">
    <property type="entry name" value="BLR1072 PROTEIN"/>
    <property type="match status" value="1"/>
</dbReference>
<dbReference type="Proteomes" id="UP000195273">
    <property type="component" value="Chromosome"/>
</dbReference>
<dbReference type="EMBL" id="CP021431">
    <property type="protein sequence ID" value="ARU00272.1"/>
    <property type="molecule type" value="Genomic_DNA"/>
</dbReference>
<dbReference type="Gene3D" id="2.30.30.240">
    <property type="entry name" value="PRC-barrel domain"/>
    <property type="match status" value="1"/>
</dbReference>
<dbReference type="SUPFAM" id="SSF50346">
    <property type="entry name" value="PRC-barrel domain"/>
    <property type="match status" value="1"/>
</dbReference>
<evidence type="ECO:0000259" key="1">
    <source>
        <dbReference type="Pfam" id="PF05239"/>
    </source>
</evidence>
<evidence type="ECO:0000313" key="2">
    <source>
        <dbReference type="EMBL" id="ARU00272.1"/>
    </source>
</evidence>
<dbReference type="RefSeq" id="WP_087206519.1">
    <property type="nucleotide sequence ID" value="NZ_CP021431.1"/>
</dbReference>
<proteinExistence type="predicted"/>
<dbReference type="Pfam" id="PF05239">
    <property type="entry name" value="PRC"/>
    <property type="match status" value="1"/>
</dbReference>
<dbReference type="InterPro" id="IPR011033">
    <property type="entry name" value="PRC_barrel-like_sf"/>
</dbReference>
<dbReference type="PANTHER" id="PTHR36505:SF1">
    <property type="entry name" value="BLR1072 PROTEIN"/>
    <property type="match status" value="1"/>
</dbReference>
<evidence type="ECO:0000313" key="3">
    <source>
        <dbReference type="Proteomes" id="UP000195273"/>
    </source>
</evidence>
<feature type="domain" description="PRC-barrel" evidence="1">
    <location>
        <begin position="26"/>
        <end position="102"/>
    </location>
</feature>